<dbReference type="PANTHER" id="PTHR43547:SF2">
    <property type="entry name" value="HYBRID SIGNAL TRANSDUCTION HISTIDINE KINASE C"/>
    <property type="match status" value="1"/>
</dbReference>
<feature type="domain" description="PAS" evidence="7">
    <location>
        <begin position="784"/>
        <end position="855"/>
    </location>
</feature>
<dbReference type="SUPFAM" id="SSF55785">
    <property type="entry name" value="PYP-like sensor domain (PAS domain)"/>
    <property type="match status" value="1"/>
</dbReference>
<dbReference type="InterPro" id="IPR011123">
    <property type="entry name" value="Y_Y_Y"/>
</dbReference>
<keyword evidence="8" id="KW-0547">Nucleotide-binding</keyword>
<dbReference type="GO" id="GO:0000155">
    <property type="term" value="F:phosphorelay sensor kinase activity"/>
    <property type="evidence" value="ECO:0007669"/>
    <property type="project" value="InterPro"/>
</dbReference>
<evidence type="ECO:0000313" key="9">
    <source>
        <dbReference type="Proteomes" id="UP001142175"/>
    </source>
</evidence>
<dbReference type="PROSITE" id="PS50109">
    <property type="entry name" value="HIS_KIN"/>
    <property type="match status" value="1"/>
</dbReference>
<dbReference type="PANTHER" id="PTHR43547">
    <property type="entry name" value="TWO-COMPONENT HISTIDINE KINASE"/>
    <property type="match status" value="1"/>
</dbReference>
<feature type="domain" description="Histidine kinase" evidence="6">
    <location>
        <begin position="929"/>
        <end position="1145"/>
    </location>
</feature>
<dbReference type="PRINTS" id="PR00344">
    <property type="entry name" value="BCTRLSENSOR"/>
</dbReference>
<organism evidence="8 9">
    <name type="scientific">Aquiflexum gelatinilyticum</name>
    <dbReference type="NCBI Taxonomy" id="2961943"/>
    <lineage>
        <taxon>Bacteria</taxon>
        <taxon>Pseudomonadati</taxon>
        <taxon>Bacteroidota</taxon>
        <taxon>Cytophagia</taxon>
        <taxon>Cytophagales</taxon>
        <taxon>Cyclobacteriaceae</taxon>
        <taxon>Aquiflexum</taxon>
    </lineage>
</organism>
<keyword evidence="5" id="KW-0812">Transmembrane</keyword>
<dbReference type="InterPro" id="IPR000014">
    <property type="entry name" value="PAS"/>
</dbReference>
<dbReference type="Gene3D" id="2.60.40.10">
    <property type="entry name" value="Immunoglobulins"/>
    <property type="match status" value="1"/>
</dbReference>
<dbReference type="InterPro" id="IPR036890">
    <property type="entry name" value="HATPase_C_sf"/>
</dbReference>
<keyword evidence="5" id="KW-0472">Membrane</keyword>
<evidence type="ECO:0000259" key="6">
    <source>
        <dbReference type="PROSITE" id="PS50109"/>
    </source>
</evidence>
<keyword evidence="9" id="KW-1185">Reference proteome</keyword>
<evidence type="ECO:0000256" key="5">
    <source>
        <dbReference type="SAM" id="Phobius"/>
    </source>
</evidence>
<dbReference type="InterPro" id="IPR035965">
    <property type="entry name" value="PAS-like_dom_sf"/>
</dbReference>
<dbReference type="EMBL" id="JANSUY010000011">
    <property type="protein sequence ID" value="MCR9015936.1"/>
    <property type="molecule type" value="Genomic_DNA"/>
</dbReference>
<dbReference type="GO" id="GO:0005524">
    <property type="term" value="F:ATP binding"/>
    <property type="evidence" value="ECO:0007669"/>
    <property type="project" value="UniProtKB-KW"/>
</dbReference>
<dbReference type="InterPro" id="IPR003594">
    <property type="entry name" value="HATPase_dom"/>
</dbReference>
<feature type="coiled-coil region" evidence="4">
    <location>
        <begin position="902"/>
        <end position="929"/>
    </location>
</feature>
<dbReference type="Gene3D" id="3.30.565.10">
    <property type="entry name" value="Histidine kinase-like ATPase, C-terminal domain"/>
    <property type="match status" value="1"/>
</dbReference>
<feature type="transmembrane region" description="Helical" evidence="5">
    <location>
        <begin position="740"/>
        <end position="761"/>
    </location>
</feature>
<dbReference type="Gene3D" id="2.130.10.10">
    <property type="entry name" value="YVTN repeat-like/Quinoprotein amine dehydrogenase"/>
    <property type="match status" value="3"/>
</dbReference>
<gene>
    <name evidence="8" type="ORF">NU887_12900</name>
</gene>
<dbReference type="CDD" id="cd00082">
    <property type="entry name" value="HisKA"/>
    <property type="match status" value="1"/>
</dbReference>
<dbReference type="CDD" id="cd00130">
    <property type="entry name" value="PAS"/>
    <property type="match status" value="1"/>
</dbReference>
<keyword evidence="3" id="KW-0597">Phosphoprotein</keyword>
<comment type="catalytic activity">
    <reaction evidence="1">
        <text>ATP + protein L-histidine = ADP + protein N-phospho-L-histidine.</text>
        <dbReference type="EC" id="2.7.13.3"/>
    </reaction>
</comment>
<dbReference type="SMART" id="SM00091">
    <property type="entry name" value="PAS"/>
    <property type="match status" value="1"/>
</dbReference>
<dbReference type="InterPro" id="IPR004358">
    <property type="entry name" value="Sig_transdc_His_kin-like_C"/>
</dbReference>
<dbReference type="Gene3D" id="3.30.450.20">
    <property type="entry name" value="PAS domain"/>
    <property type="match status" value="1"/>
</dbReference>
<dbReference type="InterPro" id="IPR036097">
    <property type="entry name" value="HisK_dim/P_sf"/>
</dbReference>
<dbReference type="SMART" id="SM00387">
    <property type="entry name" value="HATPase_c"/>
    <property type="match status" value="1"/>
</dbReference>
<evidence type="ECO:0000256" key="3">
    <source>
        <dbReference type="ARBA" id="ARBA00022553"/>
    </source>
</evidence>
<evidence type="ECO:0000256" key="4">
    <source>
        <dbReference type="SAM" id="Coils"/>
    </source>
</evidence>
<dbReference type="SMART" id="SM00388">
    <property type="entry name" value="HisKA"/>
    <property type="match status" value="1"/>
</dbReference>
<dbReference type="Proteomes" id="UP001142175">
    <property type="component" value="Unassembled WGS sequence"/>
</dbReference>
<dbReference type="InterPro" id="IPR003661">
    <property type="entry name" value="HisK_dim/P_dom"/>
</dbReference>
<dbReference type="InterPro" id="IPR013783">
    <property type="entry name" value="Ig-like_fold"/>
</dbReference>
<dbReference type="EC" id="2.7.13.3" evidence="2"/>
<dbReference type="SUPFAM" id="SSF55874">
    <property type="entry name" value="ATPase domain of HSP90 chaperone/DNA topoisomerase II/histidine kinase"/>
    <property type="match status" value="1"/>
</dbReference>
<sequence>MKKALLFIFFVLITKMGISQTFQFNNQIKGVDLPSDIIYQVIQDNEGLIWFNTSLGVFYSDGFFTYPIPVEIQDQLSFEVRIFKDEEDRIWISNLVNKPKAFFYKNGLWEEFDFNENLSDTDTQNHLLFLPKKTEEGWVYLLFTDKKLFSKGENDKIWNSQDFDFSVSGLYKSDLLTKEGLLILFRYKSFIFQGGRLLPFSFKGENLPALVQHIAYDEVRNGYYFLGLDFLAFGKSFDSPETILRQNFERDIFSVVDFSHLQVYKGRVYYNYNSQLYKYDPILDKSLEIDSYNILKAYFIYSFLVDREGIKWIASNRGLANINSLRFINYSSKTLLDDEVTAIIKLDSAKYLMGYNNGLQIWKGNEKVQTIYGDQRLVGHPKFRITNFDRDKNGIVWISSNLKGLGRFDPKTSKIEFEQSPDQAFVTSVRVVGDSLYIAARENLYISSITDRKSSLFKRNITKEVLKKLDQSQIFIRKTGKLKDGRVIFMQGSNTTFSEGLKEKENFVSAVGFDFLEEENGCLILATENGLKHYCNGKLDYFHVDDGIITRPVYALLKDSDGFLWVGTDKGVFRIKDGKSNHYTEISGLSGLEANRGALIEGDNKRVWIGTSKGLSLFIPEENAESVTTPLVKIVSINVIGSDSRNIDLNNIPFGNNNIEITFRAVTFLQPNNLVIRYKLEGIQDDWIEITNPRDNFLIFNNLPSGKYRLLLQAGIDGDFFSQVEVSEEFRILKPVYLQAWFVVLILFVFLLIGFLFNTLLNSFRKQGLLKKTIAEKTKEVFNTEDQFRNVWNSSKDGLLLSTDEGKIIAVNPSLSKLVSLPEEVLEEGYLSDIFSDPEYYKSKKSIIQEGISREEGKGITLEVKMPLKGGSKEIELYVARLKSDFAGDPLILTIFRDITEKKAYEKGLQIAKEKAEEANKLKSNFLSNISHEIRTPLNGILGSTENIILQRQNDSNLISQLEIIQESGERLLSTINSILDLSRIEAKKLEVLYKDSNINDLLATILLPLKGLAVRKGLLLSVKYETQPLKGLIDQRYFEMIINNLVGNAIKYSEKGMITVRLKGIEDKIELTVTDQGIGMSEDFQKILFNPFEQESKGNSRIYEGTGLGLAITKNLVDILGGSIAIKSVKEHGTKVVVILPLGKK</sequence>
<accession>A0A9X2T1G9</accession>
<dbReference type="PROSITE" id="PS50112">
    <property type="entry name" value="PAS"/>
    <property type="match status" value="1"/>
</dbReference>
<dbReference type="AlphaFoldDB" id="A0A9X2T1G9"/>
<dbReference type="InterPro" id="IPR005467">
    <property type="entry name" value="His_kinase_dom"/>
</dbReference>
<dbReference type="RefSeq" id="WP_258423797.1">
    <property type="nucleotide sequence ID" value="NZ_JANSUY010000011.1"/>
</dbReference>
<keyword evidence="4" id="KW-0175">Coiled coil</keyword>
<dbReference type="Pfam" id="PF00512">
    <property type="entry name" value="HisKA"/>
    <property type="match status" value="1"/>
</dbReference>
<reference evidence="8" key="1">
    <citation type="submission" date="2022-08" db="EMBL/GenBank/DDBJ databases">
        <authorList>
            <person name="Zhang D."/>
        </authorList>
    </citation>
    <scope>NUCLEOTIDE SEQUENCE</scope>
    <source>
        <strain evidence="8">XJ19-11</strain>
    </source>
</reference>
<keyword evidence="8" id="KW-0067">ATP-binding</keyword>
<dbReference type="Pfam" id="PF02518">
    <property type="entry name" value="HATPase_c"/>
    <property type="match status" value="1"/>
</dbReference>
<evidence type="ECO:0000313" key="8">
    <source>
        <dbReference type="EMBL" id="MCR9015936.1"/>
    </source>
</evidence>
<dbReference type="InterPro" id="IPR011047">
    <property type="entry name" value="Quinoprotein_ADH-like_sf"/>
</dbReference>
<name>A0A9X2T1G9_9BACT</name>
<dbReference type="SUPFAM" id="SSF63829">
    <property type="entry name" value="Calcium-dependent phosphotriesterase"/>
    <property type="match status" value="1"/>
</dbReference>
<proteinExistence type="predicted"/>
<dbReference type="SUPFAM" id="SSF50998">
    <property type="entry name" value="Quinoprotein alcohol dehydrogenase-like"/>
    <property type="match status" value="1"/>
</dbReference>
<dbReference type="Gene3D" id="1.10.287.130">
    <property type="match status" value="1"/>
</dbReference>
<evidence type="ECO:0000259" key="7">
    <source>
        <dbReference type="PROSITE" id="PS50112"/>
    </source>
</evidence>
<dbReference type="NCBIfam" id="TIGR00229">
    <property type="entry name" value="sensory_box"/>
    <property type="match status" value="1"/>
</dbReference>
<protein>
    <recommendedName>
        <fullName evidence="2">histidine kinase</fullName>
        <ecNumber evidence="2">2.7.13.3</ecNumber>
    </recommendedName>
</protein>
<keyword evidence="5" id="KW-1133">Transmembrane helix</keyword>
<dbReference type="InterPro" id="IPR011110">
    <property type="entry name" value="Reg_prop"/>
</dbReference>
<evidence type="ECO:0000256" key="1">
    <source>
        <dbReference type="ARBA" id="ARBA00000085"/>
    </source>
</evidence>
<dbReference type="Pfam" id="PF13426">
    <property type="entry name" value="PAS_9"/>
    <property type="match status" value="1"/>
</dbReference>
<dbReference type="Pfam" id="PF07495">
    <property type="entry name" value="Y_Y_Y"/>
    <property type="match status" value="1"/>
</dbReference>
<dbReference type="Pfam" id="PF07494">
    <property type="entry name" value="Reg_prop"/>
    <property type="match status" value="1"/>
</dbReference>
<comment type="caution">
    <text evidence="8">The sequence shown here is derived from an EMBL/GenBank/DDBJ whole genome shotgun (WGS) entry which is preliminary data.</text>
</comment>
<dbReference type="InterPro" id="IPR015943">
    <property type="entry name" value="WD40/YVTN_repeat-like_dom_sf"/>
</dbReference>
<evidence type="ECO:0000256" key="2">
    <source>
        <dbReference type="ARBA" id="ARBA00012438"/>
    </source>
</evidence>
<dbReference type="SUPFAM" id="SSF47384">
    <property type="entry name" value="Homodimeric domain of signal transducing histidine kinase"/>
    <property type="match status" value="1"/>
</dbReference>